<dbReference type="Gene3D" id="2.170.16.10">
    <property type="entry name" value="Hedgehog/Intein (Hint) domain"/>
    <property type="match status" value="1"/>
</dbReference>
<accession>A0A1V3L400</accession>
<dbReference type="PROSITE" id="PS50818">
    <property type="entry name" value="INTEIN_C_TER"/>
    <property type="match status" value="1"/>
</dbReference>
<dbReference type="AlphaFoldDB" id="A0A1V3L400"/>
<feature type="domain" description="Phage head morphogenesis" evidence="1">
    <location>
        <begin position="146"/>
        <end position="257"/>
    </location>
</feature>
<dbReference type="InterPro" id="IPR006141">
    <property type="entry name" value="Intein_N"/>
</dbReference>
<reference evidence="2 3" key="1">
    <citation type="submission" date="2016-10" db="EMBL/GenBank/DDBJ databases">
        <title>Rodentibacter gen. nov. and new species.</title>
        <authorList>
            <person name="Christensen H."/>
        </authorList>
    </citation>
    <scope>NUCLEOTIDE SEQUENCE [LARGE SCALE GENOMIC DNA]</scope>
    <source>
        <strain evidence="2 3">Ppn157</strain>
    </source>
</reference>
<dbReference type="Proteomes" id="UP000189549">
    <property type="component" value="Unassembled WGS sequence"/>
</dbReference>
<evidence type="ECO:0000259" key="1">
    <source>
        <dbReference type="Pfam" id="PF04233"/>
    </source>
</evidence>
<dbReference type="Pfam" id="PF14890">
    <property type="entry name" value="Intein_splicing"/>
    <property type="match status" value="1"/>
</dbReference>
<protein>
    <recommendedName>
        <fullName evidence="1">Phage head morphogenesis domain-containing protein</fullName>
    </recommendedName>
</protein>
<sequence>MKKTIEGKPLIVSASIGEQYAKSIKAVIKAMHKEALIGIKECYVVYAQDSDLPKNGNLLSQIRILFNRLLKKYNPIFSLLAKKVTERMVDRVLKNSSSTLKLSLKDMGDNLAIKTDLMSDKVKDITQASILESVGLIKTIPTYYLQDVQTAVTNSITSGKGFSDLKKHLEKYYQGNERKAELVALDQTRKVYRKIQAQRLQELGVKKFIWIHSGGGNEPRQLHVHLNGKVCSFDDPPFIGVMYGERIYGLPGELPNCFTGSTNFFLPNGCKKLFRRWFDGKLTKLITESGKVLMVTPNHPILTNNGWCAADKINVGDYVFKAVNQIFDGAETNIANVGVSAGDLFNSIRKLLGGCSSTASCTAFEFHGDISDSEVDVIDIDSFLSDEFNTNLCKELLEFLFTWSDKVRDEINLFEFSSEYEFISRAFFSSDCLVSRFNSLLALFSGHSSVHKDVRFRLISDINVVLSENSADHRTANVEFDRKRKLALSLFIQVDNFTAGHLLACVARAFDFWDSEAYASQLSREVVGVTAEFNGYFFETDSIRKQTDRIVQKISGINFSHYVYNLETSKNWYLAENIISHNCRCSMKPVIEFGDEKNDGIE</sequence>
<dbReference type="RefSeq" id="WP_077476314.1">
    <property type="nucleotide sequence ID" value="NZ_MLAH01000035.1"/>
</dbReference>
<proteinExistence type="predicted"/>
<dbReference type="Pfam" id="PF04233">
    <property type="entry name" value="Phage_Mu_F"/>
    <property type="match status" value="1"/>
</dbReference>
<comment type="caution">
    <text evidence="2">The sequence shown here is derived from an EMBL/GenBank/DDBJ whole genome shotgun (WGS) entry which is preliminary data.</text>
</comment>
<dbReference type="PROSITE" id="PS50817">
    <property type="entry name" value="INTEIN_N_TER"/>
    <property type="match status" value="1"/>
</dbReference>
<gene>
    <name evidence="2" type="ORF">BKG93_06705</name>
</gene>
<dbReference type="InterPro" id="IPR006528">
    <property type="entry name" value="Phage_head_morphogenesis_dom"/>
</dbReference>
<name>A0A1V3L400_9PAST</name>
<organism evidence="2 3">
    <name type="scientific">Rodentibacter ratti</name>
    <dbReference type="NCBI Taxonomy" id="1906745"/>
    <lineage>
        <taxon>Bacteria</taxon>
        <taxon>Pseudomonadati</taxon>
        <taxon>Pseudomonadota</taxon>
        <taxon>Gammaproteobacteria</taxon>
        <taxon>Pasteurellales</taxon>
        <taxon>Pasteurellaceae</taxon>
        <taxon>Rodentibacter</taxon>
    </lineage>
</organism>
<dbReference type="SUPFAM" id="SSF51294">
    <property type="entry name" value="Hedgehog/intein (Hint) domain"/>
    <property type="match status" value="1"/>
</dbReference>
<evidence type="ECO:0000313" key="2">
    <source>
        <dbReference type="EMBL" id="OOF84649.1"/>
    </source>
</evidence>
<dbReference type="InterPro" id="IPR036844">
    <property type="entry name" value="Hint_dom_sf"/>
</dbReference>
<dbReference type="EMBL" id="MLAH01000035">
    <property type="protein sequence ID" value="OOF84649.1"/>
    <property type="molecule type" value="Genomic_DNA"/>
</dbReference>
<dbReference type="CDD" id="cd00081">
    <property type="entry name" value="Hint"/>
    <property type="match status" value="1"/>
</dbReference>
<dbReference type="GO" id="GO:0016539">
    <property type="term" value="P:intein-mediated protein splicing"/>
    <property type="evidence" value="ECO:0007669"/>
    <property type="project" value="InterPro"/>
</dbReference>
<dbReference type="InterPro" id="IPR030934">
    <property type="entry name" value="Intein_C"/>
</dbReference>
<evidence type="ECO:0000313" key="3">
    <source>
        <dbReference type="Proteomes" id="UP000189549"/>
    </source>
</evidence>